<organism evidence="1 2">
    <name type="scientific">Candidatus Woesebacteria bacterium RIFCSPHIGHO2_02_FULL_39_13</name>
    <dbReference type="NCBI Taxonomy" id="1802505"/>
    <lineage>
        <taxon>Bacteria</taxon>
        <taxon>Candidatus Woeseibacteriota</taxon>
    </lineage>
</organism>
<dbReference type="STRING" id="1802505.A3D01_00550"/>
<evidence type="ECO:0000313" key="2">
    <source>
        <dbReference type="Proteomes" id="UP000177169"/>
    </source>
</evidence>
<reference evidence="1 2" key="1">
    <citation type="journal article" date="2016" name="Nat. Commun.">
        <title>Thousands of microbial genomes shed light on interconnected biogeochemical processes in an aquifer system.</title>
        <authorList>
            <person name="Anantharaman K."/>
            <person name="Brown C.T."/>
            <person name="Hug L.A."/>
            <person name="Sharon I."/>
            <person name="Castelle C.J."/>
            <person name="Probst A.J."/>
            <person name="Thomas B.C."/>
            <person name="Singh A."/>
            <person name="Wilkins M.J."/>
            <person name="Karaoz U."/>
            <person name="Brodie E.L."/>
            <person name="Williams K.H."/>
            <person name="Hubbard S.S."/>
            <person name="Banfield J.F."/>
        </authorList>
    </citation>
    <scope>NUCLEOTIDE SEQUENCE [LARGE SCALE GENOMIC DNA]</scope>
</reference>
<evidence type="ECO:0000313" key="1">
    <source>
        <dbReference type="EMBL" id="OGM33264.1"/>
    </source>
</evidence>
<dbReference type="AlphaFoldDB" id="A0A1F7Z1E9"/>
<comment type="caution">
    <text evidence="1">The sequence shown here is derived from an EMBL/GenBank/DDBJ whole genome shotgun (WGS) entry which is preliminary data.</text>
</comment>
<sequence length="477" mass="53641">MPIIFKSGGDLTLRQTLEFTDRGSRSPHPGGGNNMTTILMQLGIPTVFFWEVKAGLSGYEVTNLGDQKISFDFDKCGPWAQFDPKLWEKRLSTLPQVVIEVIKDCKTPYQAHHRIANVAFPGVVESSAAFYLRNRDVIEPALRVLAESRFAGHFSKRVTPNGKIVNATNSYKEIVMYENGSHVTNNNLASGYLTLLEVVRASELDKGVNPLHSGLEGVLPDARVMSVLDMAIFALNTRSDKVYAWSGVAMFQYILKEADSQRWRETTSFMYDLVWHEVLPDLPEELEFVLIPTQGLGQLVVTDKEKADEINQLVAILHTPPEYTAQILSEKFREKVSGMTKSQVLEYLTAQIPESSFVRLRTMIDEDNINGACGVVAHFLQEKWIKENLEERKKIKAELGQKLVDESGQFILHNQPIITPLEILQGKRLYLIEGILDIPTGKLEAQRTKYQEMAKGKAKRKKGSLGFGTGSHAGWDW</sequence>
<proteinExistence type="predicted"/>
<gene>
    <name evidence="1" type="ORF">A3D01_00550</name>
</gene>
<protein>
    <submittedName>
        <fullName evidence="1">Uncharacterized protein</fullName>
    </submittedName>
</protein>
<accession>A0A1F7Z1E9</accession>
<dbReference type="Proteomes" id="UP000177169">
    <property type="component" value="Unassembled WGS sequence"/>
</dbReference>
<name>A0A1F7Z1E9_9BACT</name>
<dbReference type="EMBL" id="MGGR01000020">
    <property type="protein sequence ID" value="OGM33264.1"/>
    <property type="molecule type" value="Genomic_DNA"/>
</dbReference>